<dbReference type="AlphaFoldDB" id="A0A8S2Z2K0"/>
<name>A0A8S2Z2K0_9BILA</name>
<dbReference type="EMBL" id="CAJOBJ010102805">
    <property type="protein sequence ID" value="CAF4595682.1"/>
    <property type="molecule type" value="Genomic_DNA"/>
</dbReference>
<dbReference type="GO" id="GO:0008237">
    <property type="term" value="F:metallopeptidase activity"/>
    <property type="evidence" value="ECO:0007669"/>
    <property type="project" value="InterPro"/>
</dbReference>
<dbReference type="Proteomes" id="UP000681720">
    <property type="component" value="Unassembled WGS sequence"/>
</dbReference>
<feature type="non-terminal residue" evidence="5">
    <location>
        <position position="58"/>
    </location>
</feature>
<dbReference type="InterPro" id="IPR001548">
    <property type="entry name" value="Peptidase_M2"/>
</dbReference>
<keyword evidence="3" id="KW-1015">Disulfide bond</keyword>
<evidence type="ECO:0000256" key="1">
    <source>
        <dbReference type="ARBA" id="ARBA00008139"/>
    </source>
</evidence>
<evidence type="ECO:0000256" key="4">
    <source>
        <dbReference type="ARBA" id="ARBA00023180"/>
    </source>
</evidence>
<accession>A0A8S2Z2K0</accession>
<reference evidence="5" key="1">
    <citation type="submission" date="2021-02" db="EMBL/GenBank/DDBJ databases">
        <authorList>
            <person name="Nowell W R."/>
        </authorList>
    </citation>
    <scope>NUCLEOTIDE SEQUENCE</scope>
</reference>
<dbReference type="Proteomes" id="UP000676336">
    <property type="component" value="Unassembled WGS sequence"/>
</dbReference>
<evidence type="ECO:0000256" key="3">
    <source>
        <dbReference type="ARBA" id="ARBA00023157"/>
    </source>
</evidence>
<protein>
    <submittedName>
        <fullName evidence="5">Uncharacterized protein</fullName>
    </submittedName>
</protein>
<dbReference type="GO" id="GO:0008241">
    <property type="term" value="F:peptidyl-dipeptidase activity"/>
    <property type="evidence" value="ECO:0007669"/>
    <property type="project" value="InterPro"/>
</dbReference>
<keyword evidence="4" id="KW-0325">Glycoprotein</keyword>
<organism evidence="5 7">
    <name type="scientific">Rotaria magnacalcarata</name>
    <dbReference type="NCBI Taxonomy" id="392030"/>
    <lineage>
        <taxon>Eukaryota</taxon>
        <taxon>Metazoa</taxon>
        <taxon>Spiralia</taxon>
        <taxon>Gnathifera</taxon>
        <taxon>Rotifera</taxon>
        <taxon>Eurotatoria</taxon>
        <taxon>Bdelloidea</taxon>
        <taxon>Philodinida</taxon>
        <taxon>Philodinidae</taxon>
        <taxon>Rotaria</taxon>
    </lineage>
</organism>
<evidence type="ECO:0000313" key="6">
    <source>
        <dbReference type="EMBL" id="CAF4810030.1"/>
    </source>
</evidence>
<comment type="similarity">
    <text evidence="1">Belongs to the peptidase M2 family.</text>
</comment>
<evidence type="ECO:0000256" key="2">
    <source>
        <dbReference type="ARBA" id="ARBA00022729"/>
    </source>
</evidence>
<comment type="caution">
    <text evidence="5">The sequence shown here is derived from an EMBL/GenBank/DDBJ whole genome shotgun (WGS) entry which is preliminary data.</text>
</comment>
<sequence length="58" mass="6694">MFIVISSVFLFCILYVYTNDYDRVLLGLGSSKPWEDILEEFAGVKTFSAKSCLKYFQP</sequence>
<dbReference type="EMBL" id="CAJOBI010150821">
    <property type="protein sequence ID" value="CAF4810030.1"/>
    <property type="molecule type" value="Genomic_DNA"/>
</dbReference>
<dbReference type="Pfam" id="PF01401">
    <property type="entry name" value="Peptidase_M2"/>
    <property type="match status" value="1"/>
</dbReference>
<proteinExistence type="inferred from homology"/>
<gene>
    <name evidence="5" type="ORF">GIL414_LOCUS38695</name>
    <name evidence="6" type="ORF">SMN809_LOCUS47554</name>
</gene>
<dbReference type="GO" id="GO:0016020">
    <property type="term" value="C:membrane"/>
    <property type="evidence" value="ECO:0007669"/>
    <property type="project" value="InterPro"/>
</dbReference>
<dbReference type="GO" id="GO:0006508">
    <property type="term" value="P:proteolysis"/>
    <property type="evidence" value="ECO:0007669"/>
    <property type="project" value="InterPro"/>
</dbReference>
<evidence type="ECO:0000313" key="5">
    <source>
        <dbReference type="EMBL" id="CAF4595682.1"/>
    </source>
</evidence>
<keyword evidence="2" id="KW-0732">Signal</keyword>
<evidence type="ECO:0000313" key="7">
    <source>
        <dbReference type="Proteomes" id="UP000681720"/>
    </source>
</evidence>